<comment type="caution">
    <text evidence="3">The sequence shown here is derived from an EMBL/GenBank/DDBJ whole genome shotgun (WGS) entry which is preliminary data.</text>
</comment>
<evidence type="ECO:0000313" key="4">
    <source>
        <dbReference type="Proteomes" id="UP000313066"/>
    </source>
</evidence>
<name>A0A5N6BJI4_9ACTN</name>
<proteinExistence type="predicted"/>
<dbReference type="AlphaFoldDB" id="A0A5N6BJI4"/>
<dbReference type="GO" id="GO:0005737">
    <property type="term" value="C:cytoplasm"/>
    <property type="evidence" value="ECO:0007669"/>
    <property type="project" value="TreeGrafter"/>
</dbReference>
<sequence>MAVPGACRSPLRRAYDVVIVGAGVQGLALAYELAKLGVRDVAVLDRSYPGGGGSGRNGEMIRSAFGSREWTGLFDESLRRWRTLSAELDFNVLFSGSGYLVLASTPEQVERCRADAVRQAALGVRSQFVTAEEARRIVPEVNPDLALGGVYQEHAGFAHHDAVVWGYARAAARLGVEIHTGVTVTGVEVAGGAVRGVRTDRGDVAAPVVVNAAGGGARTIAEMAGVRLPTRTCRLEMIVTESVAPFLRPALASLELLGYCHQTARGEFVGGTELPYSDVSDSLNGTYTLLADMAAKFVRLLPRLAGVRLLRHWAGLVDQADDLSPVIGPVPEVSGFHLTCGWVYGFMGAPATGALLARGIHEGVMPELIRPFSVTRLHEGRLIQEGALVVAAEEGSAA</sequence>
<dbReference type="GO" id="GO:0016491">
    <property type="term" value="F:oxidoreductase activity"/>
    <property type="evidence" value="ECO:0007669"/>
    <property type="project" value="UniProtKB-KW"/>
</dbReference>
<dbReference type="Pfam" id="PF01266">
    <property type="entry name" value="DAO"/>
    <property type="match status" value="1"/>
</dbReference>
<dbReference type="Gene3D" id="3.30.9.10">
    <property type="entry name" value="D-Amino Acid Oxidase, subunit A, domain 2"/>
    <property type="match status" value="1"/>
</dbReference>
<keyword evidence="4" id="KW-1185">Reference proteome</keyword>
<dbReference type="Proteomes" id="UP000313066">
    <property type="component" value="Unassembled WGS sequence"/>
</dbReference>
<dbReference type="EMBL" id="VDMA02000022">
    <property type="protein sequence ID" value="KAB8180400.1"/>
    <property type="molecule type" value="Genomic_DNA"/>
</dbReference>
<dbReference type="PANTHER" id="PTHR13847">
    <property type="entry name" value="SARCOSINE DEHYDROGENASE-RELATED"/>
    <property type="match status" value="1"/>
</dbReference>
<organism evidence="3 4">
    <name type="scientific">Microbispora catharanthi</name>
    <dbReference type="NCBI Taxonomy" id="1712871"/>
    <lineage>
        <taxon>Bacteria</taxon>
        <taxon>Bacillati</taxon>
        <taxon>Actinomycetota</taxon>
        <taxon>Actinomycetes</taxon>
        <taxon>Streptosporangiales</taxon>
        <taxon>Streptosporangiaceae</taxon>
        <taxon>Microbispora</taxon>
    </lineage>
</organism>
<dbReference type="SUPFAM" id="SSF51905">
    <property type="entry name" value="FAD/NAD(P)-binding domain"/>
    <property type="match status" value="1"/>
</dbReference>
<accession>A0A5N6BJI4</accession>
<evidence type="ECO:0000256" key="1">
    <source>
        <dbReference type="ARBA" id="ARBA00023002"/>
    </source>
</evidence>
<dbReference type="RefSeq" id="WP_139579139.1">
    <property type="nucleotide sequence ID" value="NZ_VDMA02000022.1"/>
</dbReference>
<evidence type="ECO:0000259" key="2">
    <source>
        <dbReference type="Pfam" id="PF01266"/>
    </source>
</evidence>
<keyword evidence="1" id="KW-0560">Oxidoreductase</keyword>
<protein>
    <submittedName>
        <fullName evidence="3">FAD-dependent oxidoreductase</fullName>
    </submittedName>
</protein>
<dbReference type="InterPro" id="IPR006076">
    <property type="entry name" value="FAD-dep_OxRdtase"/>
</dbReference>
<evidence type="ECO:0000313" key="3">
    <source>
        <dbReference type="EMBL" id="KAB8180400.1"/>
    </source>
</evidence>
<reference evidence="3 4" key="1">
    <citation type="submission" date="2019-10" db="EMBL/GenBank/DDBJ databases">
        <title>Nonomuraea sp. nov., isolated from Phyllanthus amarus.</title>
        <authorList>
            <person name="Klykleung N."/>
            <person name="Tanasupawat S."/>
        </authorList>
    </citation>
    <scope>NUCLEOTIDE SEQUENCE [LARGE SCALE GENOMIC DNA]</scope>
    <source>
        <strain evidence="3 4">CR1-09</strain>
    </source>
</reference>
<dbReference type="InterPro" id="IPR036188">
    <property type="entry name" value="FAD/NAD-bd_sf"/>
</dbReference>
<feature type="domain" description="FAD dependent oxidoreductase" evidence="2">
    <location>
        <begin position="16"/>
        <end position="357"/>
    </location>
</feature>
<dbReference type="Gene3D" id="3.50.50.60">
    <property type="entry name" value="FAD/NAD(P)-binding domain"/>
    <property type="match status" value="1"/>
</dbReference>
<dbReference type="PANTHER" id="PTHR13847:SF287">
    <property type="entry name" value="FAD-DEPENDENT OXIDOREDUCTASE DOMAIN-CONTAINING PROTEIN 1"/>
    <property type="match status" value="1"/>
</dbReference>
<gene>
    <name evidence="3" type="ORF">FH610_032935</name>
</gene>